<keyword evidence="2" id="KW-1185">Reference proteome</keyword>
<gene>
    <name evidence="1" type="ORF">ACG0Z6_07145</name>
</gene>
<dbReference type="Proteomes" id="UP001606099">
    <property type="component" value="Unassembled WGS sequence"/>
</dbReference>
<proteinExistence type="predicted"/>
<evidence type="ECO:0000313" key="1">
    <source>
        <dbReference type="EMBL" id="MFG6448023.1"/>
    </source>
</evidence>
<protein>
    <submittedName>
        <fullName evidence="1">DUF1840 domain-containing protein</fullName>
    </submittedName>
</protein>
<accession>A0ABW7FUQ0</accession>
<organism evidence="1 2">
    <name type="scientific">Roseateles rivi</name>
    <dbReference type="NCBI Taxonomy" id="3299028"/>
    <lineage>
        <taxon>Bacteria</taxon>
        <taxon>Pseudomonadati</taxon>
        <taxon>Pseudomonadota</taxon>
        <taxon>Betaproteobacteria</taxon>
        <taxon>Burkholderiales</taxon>
        <taxon>Sphaerotilaceae</taxon>
        <taxon>Roseateles</taxon>
    </lineage>
</organism>
<dbReference type="RefSeq" id="WP_394459912.1">
    <property type="nucleotide sequence ID" value="NZ_JBIGHZ010000002.1"/>
</dbReference>
<dbReference type="EMBL" id="JBIGHZ010000002">
    <property type="protein sequence ID" value="MFG6448023.1"/>
    <property type="molecule type" value="Genomic_DNA"/>
</dbReference>
<name>A0ABW7FUQ0_9BURK</name>
<sequence>MLCLPARRQVAQYPSATTHSEGHVIYRFHSKAGADVVMLPQHGQSVLEAMGKQADGQGILLNERLPGLISTLEATISGEEQHWLELEAQAQARGEPVPQRPEVMLRQRAWPLLQLMRAAQSSGADIVWGV</sequence>
<comment type="caution">
    <text evidence="1">The sequence shown here is derived from an EMBL/GenBank/DDBJ whole genome shotgun (WGS) entry which is preliminary data.</text>
</comment>
<dbReference type="InterPro" id="IPR014991">
    <property type="entry name" value="DUF1840"/>
</dbReference>
<evidence type="ECO:0000313" key="2">
    <source>
        <dbReference type="Proteomes" id="UP001606099"/>
    </source>
</evidence>
<reference evidence="1 2" key="1">
    <citation type="submission" date="2024-08" db="EMBL/GenBank/DDBJ databases">
        <authorList>
            <person name="Lu H."/>
        </authorList>
    </citation>
    <scope>NUCLEOTIDE SEQUENCE [LARGE SCALE GENOMIC DNA]</scope>
    <source>
        <strain evidence="1 2">BYS180W</strain>
    </source>
</reference>
<dbReference type="Pfam" id="PF08895">
    <property type="entry name" value="DUF1840"/>
    <property type="match status" value="1"/>
</dbReference>